<dbReference type="Proteomes" id="UP000038045">
    <property type="component" value="Unplaced"/>
</dbReference>
<organism evidence="4 5">
    <name type="scientific">Parastrongyloides trichosuri</name>
    <name type="common">Possum-specific nematode worm</name>
    <dbReference type="NCBI Taxonomy" id="131310"/>
    <lineage>
        <taxon>Eukaryota</taxon>
        <taxon>Metazoa</taxon>
        <taxon>Ecdysozoa</taxon>
        <taxon>Nematoda</taxon>
        <taxon>Chromadorea</taxon>
        <taxon>Rhabditida</taxon>
        <taxon>Tylenchina</taxon>
        <taxon>Panagrolaimomorpha</taxon>
        <taxon>Strongyloidoidea</taxon>
        <taxon>Strongyloididae</taxon>
        <taxon>Parastrongyloides</taxon>
    </lineage>
</organism>
<feature type="compositionally biased region" description="Polar residues" evidence="1">
    <location>
        <begin position="674"/>
        <end position="683"/>
    </location>
</feature>
<proteinExistence type="predicted"/>
<feature type="signal peptide" evidence="3">
    <location>
        <begin position="1"/>
        <end position="15"/>
    </location>
</feature>
<evidence type="ECO:0000256" key="1">
    <source>
        <dbReference type="SAM" id="MobiDB-lite"/>
    </source>
</evidence>
<evidence type="ECO:0000313" key="4">
    <source>
        <dbReference type="Proteomes" id="UP000038045"/>
    </source>
</evidence>
<feature type="compositionally biased region" description="Low complexity" evidence="1">
    <location>
        <begin position="630"/>
        <end position="658"/>
    </location>
</feature>
<dbReference type="WBParaSite" id="PTRK_0000373400.1">
    <property type="protein sequence ID" value="PTRK_0000373400.1"/>
    <property type="gene ID" value="PTRK_0000373400"/>
</dbReference>
<reference evidence="5" key="1">
    <citation type="submission" date="2017-02" db="UniProtKB">
        <authorList>
            <consortium name="WormBaseParasite"/>
        </authorList>
    </citation>
    <scope>IDENTIFICATION</scope>
</reference>
<evidence type="ECO:0000256" key="2">
    <source>
        <dbReference type="SAM" id="Phobius"/>
    </source>
</evidence>
<name>A0A0N4Z8V1_PARTI</name>
<evidence type="ECO:0000313" key="5">
    <source>
        <dbReference type="WBParaSite" id="PTRK_0000373400.1"/>
    </source>
</evidence>
<accession>A0A0N4Z8V1</accession>
<keyword evidence="2" id="KW-1133">Transmembrane helix</keyword>
<keyword evidence="2" id="KW-0472">Membrane</keyword>
<protein>
    <submittedName>
        <fullName evidence="5">EGF-like domain-containing protein</fullName>
    </submittedName>
</protein>
<feature type="transmembrane region" description="Helical" evidence="2">
    <location>
        <begin position="592"/>
        <end position="614"/>
    </location>
</feature>
<keyword evidence="4" id="KW-1185">Reference proteome</keyword>
<keyword evidence="3" id="KW-0732">Signal</keyword>
<feature type="compositionally biased region" description="Polar residues" evidence="1">
    <location>
        <begin position="692"/>
        <end position="706"/>
    </location>
</feature>
<feature type="region of interest" description="Disordered" evidence="1">
    <location>
        <begin position="622"/>
        <end position="718"/>
    </location>
</feature>
<sequence length="718" mass="83515">MKILIFFYFYIFAECDKLVWDGNKFNFHNIRRQVKLLHDGSHPGARGSIVGSRHMKYTKPIDVIKDVTFINTNILNIDISKVPPKLTGFHFEQYDGDATANHQYLAQNHNNHQYMIRYHHTTCQLVRCEVGLYMLHGSAQESTFLTEGIKSIYFAYYLVLTTPDMNFKFHKFTINGNKYPLVTCPYKRWIVQHSGAYFEPYDHSGIHYIELKETHIILPAYSRSPHSVLFLCGDIVYVDNLRLKIFYEFVKTKENNMEIKTIQVLLHKLICYPNEKPDLYHHFAYDEYSLNMTYIDTDILHNQYLYYMDIVYFYKKNNHVLTGIKQGNEIDHRKVPKEIEPTCAKRLGVLPAAINFYVNDKLEDFSGPKKNFTMAIKIMYITKNMFNKVYKLNCKIDLDDAKNNPSISKYYDKIVKTSLVKYDEDLNIKLIEKVTFKENDFSNYGKYECLLEKIRNQETKDMMNNIRRMTVMIIPDLNNIKEEWQNQFTISIFCPKKLSNFATLENFITISNKNELCNLKKNLTVFETNGGNILFRHDKYLEKNVKIKNVTTTCLYKTADGIEFKIVKDGFVLKEINIKENTQHKNESNVKIILLCCGIIAFGFLFLLVTIVILRSHRRRRKARGKMDGSISSSMNSSMDSSNSSSMSSSMSSSNSLSVYKPSKIAQSEKTKTKTSISRSFMKNKNPKKQTGKTILSTSAQQNDSKVSARKSKATKIK</sequence>
<keyword evidence="2" id="KW-0812">Transmembrane</keyword>
<dbReference type="AlphaFoldDB" id="A0A0N4Z8V1"/>
<evidence type="ECO:0000256" key="3">
    <source>
        <dbReference type="SAM" id="SignalP"/>
    </source>
</evidence>
<feature type="compositionally biased region" description="Basic residues" evidence="1">
    <location>
        <begin position="708"/>
        <end position="718"/>
    </location>
</feature>
<feature type="chain" id="PRO_5012994897" evidence="3">
    <location>
        <begin position="16"/>
        <end position="718"/>
    </location>
</feature>